<dbReference type="InterPro" id="IPR013783">
    <property type="entry name" value="Ig-like_fold"/>
</dbReference>
<reference evidence="3" key="2">
    <citation type="journal article" date="2018" name="Environ. Sci. Technol.">
        <title>The Toxicogenome of Hyalella azteca: A Model for Sediment Ecotoxicology and Evolutionary Toxicology.</title>
        <authorList>
            <person name="Poynton H.C."/>
            <person name="Hasenbein S."/>
            <person name="Benoit J.B."/>
            <person name="Sepulveda M.S."/>
            <person name="Poelchau M.F."/>
            <person name="Hughes D.S.T."/>
            <person name="Murali S.C."/>
            <person name="Chen S."/>
            <person name="Glastad K.M."/>
            <person name="Goodisman M.A.D."/>
            <person name="Werren J.H."/>
            <person name="Vineis J.H."/>
            <person name="Bowen J.L."/>
            <person name="Friedrich M."/>
            <person name="Jones J."/>
            <person name="Robertson H.M."/>
            <person name="Feyereisen R."/>
            <person name="Mechler-Hickson A."/>
            <person name="Mathers N."/>
            <person name="Lee C.E."/>
            <person name="Colbourne J.K."/>
            <person name="Biales A."/>
            <person name="Johnston J.S."/>
            <person name="Wellborn G.A."/>
            <person name="Rosendale A.J."/>
            <person name="Cridge A.G."/>
            <person name="Munoz-Torres M.C."/>
            <person name="Bain P.A."/>
            <person name="Manny A.R."/>
            <person name="Major K.M."/>
            <person name="Lambert F.N."/>
            <person name="Vulpe C.D."/>
            <person name="Tuck P."/>
            <person name="Blalock B.J."/>
            <person name="Lin Y.Y."/>
            <person name="Smith M.E."/>
            <person name="Ochoa-Acuna H."/>
            <person name="Chen M.M."/>
            <person name="Childers C.P."/>
            <person name="Qu J."/>
            <person name="Dugan S."/>
            <person name="Lee S.L."/>
            <person name="Chao H."/>
            <person name="Dinh H."/>
            <person name="Han Y."/>
            <person name="Doddapaneni H."/>
            <person name="Worley K.C."/>
            <person name="Muzny D.M."/>
            <person name="Gibbs R.A."/>
            <person name="Richards S."/>
        </authorList>
    </citation>
    <scope>NUCLEOTIDE SEQUENCE</scope>
    <source>
        <strain evidence="3">HAZT.00-mixed</strain>
        <tissue evidence="3">Whole organism</tissue>
    </source>
</reference>
<dbReference type="EMBL" id="JQDR03002927">
    <property type="protein sequence ID" value="KAA0202842.1"/>
    <property type="molecule type" value="Genomic_DNA"/>
</dbReference>
<keyword evidence="1" id="KW-0393">Immunoglobulin domain</keyword>
<dbReference type="AlphaFoldDB" id="A0A6A0HAV8"/>
<dbReference type="PANTHER" id="PTHR10075">
    <property type="entry name" value="BASIGIN RELATED"/>
    <property type="match status" value="1"/>
</dbReference>
<dbReference type="GO" id="GO:0007156">
    <property type="term" value="P:homophilic cell adhesion via plasma membrane adhesion molecules"/>
    <property type="evidence" value="ECO:0007669"/>
    <property type="project" value="TreeGrafter"/>
</dbReference>
<comment type="caution">
    <text evidence="3">The sequence shown here is derived from an EMBL/GenBank/DDBJ whole genome shotgun (WGS) entry which is preliminary data.</text>
</comment>
<gene>
    <name evidence="3" type="ORF">HAZT_HAZT009808</name>
</gene>
<dbReference type="InterPro" id="IPR003598">
    <property type="entry name" value="Ig_sub2"/>
</dbReference>
<protein>
    <recommendedName>
        <fullName evidence="2">Ig-like domain-containing protein</fullName>
    </recommendedName>
</protein>
<dbReference type="Proteomes" id="UP000711488">
    <property type="component" value="Unassembled WGS sequence"/>
</dbReference>
<dbReference type="Pfam" id="PF13927">
    <property type="entry name" value="Ig_3"/>
    <property type="match status" value="1"/>
</dbReference>
<dbReference type="SUPFAM" id="SSF48726">
    <property type="entry name" value="Immunoglobulin"/>
    <property type="match status" value="2"/>
</dbReference>
<reference evidence="3" key="1">
    <citation type="submission" date="2014-08" db="EMBL/GenBank/DDBJ databases">
        <authorList>
            <person name="Murali S."/>
            <person name="Richards S."/>
            <person name="Bandaranaike D."/>
            <person name="Bellair M."/>
            <person name="Blankenburg K."/>
            <person name="Chao H."/>
            <person name="Dinh H."/>
            <person name="Doddapaneni H."/>
            <person name="Dugan-Rocha S."/>
            <person name="Elkadiri S."/>
            <person name="Gnanaolivu R."/>
            <person name="Hughes D."/>
            <person name="Lee S."/>
            <person name="Li M."/>
            <person name="Ming W."/>
            <person name="Munidasa M."/>
            <person name="Muniz J."/>
            <person name="Nguyen L."/>
            <person name="Osuji N."/>
            <person name="Pu L.-L."/>
            <person name="Puazo M."/>
            <person name="Skinner E."/>
            <person name="Qu C."/>
            <person name="Quiroz J."/>
            <person name="Raj R."/>
            <person name="Weissenberger G."/>
            <person name="Xin Y."/>
            <person name="Zou X."/>
            <person name="Han Y."/>
            <person name="Worley K."/>
            <person name="Muzny D."/>
            <person name="Gibbs R."/>
        </authorList>
    </citation>
    <scope>NUCLEOTIDE SEQUENCE</scope>
    <source>
        <strain evidence="3">HAZT.00-mixed</strain>
        <tissue evidence="3">Whole organism</tissue>
    </source>
</reference>
<reference evidence="3" key="3">
    <citation type="submission" date="2019-06" db="EMBL/GenBank/DDBJ databases">
        <authorList>
            <person name="Poynton C."/>
            <person name="Hasenbein S."/>
            <person name="Benoit J.B."/>
            <person name="Sepulveda M.S."/>
            <person name="Poelchau M.F."/>
            <person name="Murali S.C."/>
            <person name="Chen S."/>
            <person name="Glastad K.M."/>
            <person name="Werren J.H."/>
            <person name="Vineis J.H."/>
            <person name="Bowen J.L."/>
            <person name="Friedrich M."/>
            <person name="Jones J."/>
            <person name="Robertson H.M."/>
            <person name="Feyereisen R."/>
            <person name="Mechler-Hickson A."/>
            <person name="Mathers N."/>
            <person name="Lee C.E."/>
            <person name="Colbourne J.K."/>
            <person name="Biales A."/>
            <person name="Johnston J.S."/>
            <person name="Wellborn G.A."/>
            <person name="Rosendale A.J."/>
            <person name="Cridge A.G."/>
            <person name="Munoz-Torres M.C."/>
            <person name="Bain P.A."/>
            <person name="Manny A.R."/>
            <person name="Major K.M."/>
            <person name="Lambert F.N."/>
            <person name="Vulpe C.D."/>
            <person name="Tuck P."/>
            <person name="Blalock B.J."/>
            <person name="Lin Y.-Y."/>
            <person name="Smith M.E."/>
            <person name="Ochoa-Acuna H."/>
            <person name="Chen M.-J.M."/>
            <person name="Childers C.P."/>
            <person name="Qu J."/>
            <person name="Dugan S."/>
            <person name="Lee S.L."/>
            <person name="Chao H."/>
            <person name="Dinh H."/>
            <person name="Han Y."/>
            <person name="Doddapaneni H."/>
            <person name="Worley K.C."/>
            <person name="Muzny D.M."/>
            <person name="Gibbs R.A."/>
            <person name="Richards S."/>
        </authorList>
    </citation>
    <scope>NUCLEOTIDE SEQUENCE</scope>
    <source>
        <strain evidence="3">HAZT.00-mixed</strain>
        <tissue evidence="3">Whole organism</tissue>
    </source>
</reference>
<sequence length="242" mass="26027">MSAAVRLQVLTLVQASNVVKLALAIDFSCCAATPCPWLGALAPLLYSGQVVIYSNQVVVIYSGQVVIYSGQVVIYSGQVVIYSGQVDGTLEVSDVRRDQDQGSYSCTAYDRQGQSDSQETFLQVVVPPEVLPFDFSGVHGEGERVGASCILSKGDPPIKIRWTKDRVPLENLNLPNIILIESIEFSSMLMITSLTAEHSGRYACSASNGVTEARHEADLFVHGTGGTITITIGLSCTSGCWW</sequence>
<organism evidence="3">
    <name type="scientific">Hyalella azteca</name>
    <name type="common">Amphipod</name>
    <dbReference type="NCBI Taxonomy" id="294128"/>
    <lineage>
        <taxon>Eukaryota</taxon>
        <taxon>Metazoa</taxon>
        <taxon>Ecdysozoa</taxon>
        <taxon>Arthropoda</taxon>
        <taxon>Crustacea</taxon>
        <taxon>Multicrustacea</taxon>
        <taxon>Malacostraca</taxon>
        <taxon>Eumalacostraca</taxon>
        <taxon>Peracarida</taxon>
        <taxon>Amphipoda</taxon>
        <taxon>Senticaudata</taxon>
        <taxon>Talitrida</taxon>
        <taxon>Talitroidea</taxon>
        <taxon>Hyalellidae</taxon>
        <taxon>Hyalella</taxon>
    </lineage>
</organism>
<dbReference type="FunFam" id="2.60.40.10:FF:000333">
    <property type="entry name" value="Down syndrome cell adhesion molecule"/>
    <property type="match status" value="1"/>
</dbReference>
<dbReference type="SMART" id="SM00409">
    <property type="entry name" value="IG"/>
    <property type="match status" value="2"/>
</dbReference>
<dbReference type="InterPro" id="IPR036179">
    <property type="entry name" value="Ig-like_dom_sf"/>
</dbReference>
<accession>A0A6A0HAV8</accession>
<dbReference type="PROSITE" id="PS50835">
    <property type="entry name" value="IG_LIKE"/>
    <property type="match status" value="1"/>
</dbReference>
<proteinExistence type="predicted"/>
<dbReference type="GO" id="GO:0030424">
    <property type="term" value="C:axon"/>
    <property type="evidence" value="ECO:0007669"/>
    <property type="project" value="TreeGrafter"/>
</dbReference>
<dbReference type="SMART" id="SM00408">
    <property type="entry name" value="IGc2"/>
    <property type="match status" value="1"/>
</dbReference>
<dbReference type="GO" id="GO:0005886">
    <property type="term" value="C:plasma membrane"/>
    <property type="evidence" value="ECO:0007669"/>
    <property type="project" value="TreeGrafter"/>
</dbReference>
<dbReference type="GO" id="GO:0070593">
    <property type="term" value="P:dendrite self-avoidance"/>
    <property type="evidence" value="ECO:0007669"/>
    <property type="project" value="TreeGrafter"/>
</dbReference>
<evidence type="ECO:0000259" key="2">
    <source>
        <dbReference type="PROSITE" id="PS50835"/>
    </source>
</evidence>
<evidence type="ECO:0000256" key="1">
    <source>
        <dbReference type="ARBA" id="ARBA00023319"/>
    </source>
</evidence>
<dbReference type="GO" id="GO:0098632">
    <property type="term" value="F:cell-cell adhesion mediator activity"/>
    <property type="evidence" value="ECO:0007669"/>
    <property type="project" value="TreeGrafter"/>
</dbReference>
<name>A0A6A0HAV8_HYAAZ</name>
<dbReference type="InterPro" id="IPR003599">
    <property type="entry name" value="Ig_sub"/>
</dbReference>
<evidence type="ECO:0000313" key="3">
    <source>
        <dbReference type="EMBL" id="KAA0202842.1"/>
    </source>
</evidence>
<dbReference type="InterPro" id="IPR007110">
    <property type="entry name" value="Ig-like_dom"/>
</dbReference>
<dbReference type="PANTHER" id="PTHR10075:SF100">
    <property type="entry name" value="FASCICLIN-2"/>
    <property type="match status" value="1"/>
</dbReference>
<feature type="domain" description="Ig-like" evidence="2">
    <location>
        <begin position="128"/>
        <end position="220"/>
    </location>
</feature>
<dbReference type="GO" id="GO:0007411">
    <property type="term" value="P:axon guidance"/>
    <property type="evidence" value="ECO:0007669"/>
    <property type="project" value="TreeGrafter"/>
</dbReference>
<dbReference type="Gene3D" id="2.60.40.10">
    <property type="entry name" value="Immunoglobulins"/>
    <property type="match status" value="2"/>
</dbReference>